<evidence type="ECO:0000256" key="6">
    <source>
        <dbReference type="ARBA" id="ARBA00022989"/>
    </source>
</evidence>
<feature type="transmembrane region" description="Helical" evidence="9">
    <location>
        <begin position="12"/>
        <end position="36"/>
    </location>
</feature>
<evidence type="ECO:0000256" key="3">
    <source>
        <dbReference type="ARBA" id="ARBA00022448"/>
    </source>
</evidence>
<dbReference type="PIRSF" id="PIRSF037778">
    <property type="entry name" value="UCP037778_transp_RibU"/>
    <property type="match status" value="1"/>
</dbReference>
<evidence type="ECO:0000256" key="9">
    <source>
        <dbReference type="SAM" id="Phobius"/>
    </source>
</evidence>
<dbReference type="Pfam" id="PF12822">
    <property type="entry name" value="ECF_trnsprt"/>
    <property type="match status" value="1"/>
</dbReference>
<reference evidence="10 11" key="1">
    <citation type="journal article" date="2022" name="Int. J. Syst. Evol. Microbiol.">
        <title>Apilactobacillus apisilvae sp. nov., Nicolia spurrieriana gen. nov. sp. nov., Bombilactobacillus folatiphilus sp. nov. and Bombilactobacillus thymidiniphilus sp. nov., four new lactic acid bacterial isolates from stingless bees Tetragonula carbonaria and Austroplebeia australis.</title>
        <authorList>
            <person name="Oliphant S.A."/>
            <person name="Watson-Haigh N.S."/>
            <person name="Sumby K.M."/>
            <person name="Gardner J."/>
            <person name="Groom S."/>
            <person name="Jiranek V."/>
        </authorList>
    </citation>
    <scope>NUCLEOTIDE SEQUENCE [LARGE SCALE GENOMIC DNA]</scope>
    <source>
        <strain evidence="10 11">SG5_A10</strain>
    </source>
</reference>
<comment type="subcellular location">
    <subcellularLocation>
        <location evidence="1">Cell membrane</location>
        <topology evidence="1">Multi-pass membrane protein</topology>
    </subcellularLocation>
</comment>
<dbReference type="InterPro" id="IPR024529">
    <property type="entry name" value="ECF_trnsprt_substrate-spec"/>
</dbReference>
<evidence type="ECO:0000256" key="4">
    <source>
        <dbReference type="ARBA" id="ARBA00022475"/>
    </source>
</evidence>
<proteinExistence type="inferred from homology"/>
<dbReference type="Gene3D" id="1.10.1760.20">
    <property type="match status" value="1"/>
</dbReference>
<evidence type="ECO:0000256" key="1">
    <source>
        <dbReference type="ARBA" id="ARBA00004651"/>
    </source>
</evidence>
<evidence type="ECO:0000313" key="10">
    <source>
        <dbReference type="EMBL" id="UQS85423.1"/>
    </source>
</evidence>
<dbReference type="PANTHER" id="PTHR38438:SF1">
    <property type="entry name" value="RIBOFLAVIN TRANSPORTER RIBU"/>
    <property type="match status" value="1"/>
</dbReference>
<keyword evidence="4 8" id="KW-1003">Cell membrane</keyword>
<keyword evidence="11" id="KW-1185">Reference proteome</keyword>
<sequence length="194" mass="21575">MSSRKGFNLQRIIQISVLSGLAYLLSYLSISIIPIAPYMKLDFGDIPILLAAILLSTSSGVIVALMRAFLYFVFTGPSIINLIGISSLLLASLTIVFSIALVNKIIKGKFKYPLMIIIETICLTVIMSLANYFIITPLYVQLAGFQLNFSLVNSILYAVVPFNIIKGIFIGVIFVLIFSRRKSWFRYGDNNSNE</sequence>
<dbReference type="InterPro" id="IPR025720">
    <property type="entry name" value="RibU"/>
</dbReference>
<comment type="similarity">
    <text evidence="2 8">Belongs to the prokaryotic riboflavin transporter (P-RFT) (TC 2.A.87) family.</text>
</comment>
<dbReference type="PANTHER" id="PTHR38438">
    <property type="entry name" value="RIBOFLAVIN TRANSPORTER RIBU"/>
    <property type="match status" value="1"/>
</dbReference>
<keyword evidence="5 9" id="KW-0812">Transmembrane</keyword>
<evidence type="ECO:0000256" key="5">
    <source>
        <dbReference type="ARBA" id="ARBA00022692"/>
    </source>
</evidence>
<name>A0ABY4PIT9_9LACO</name>
<evidence type="ECO:0000313" key="11">
    <source>
        <dbReference type="Proteomes" id="UP000831859"/>
    </source>
</evidence>
<evidence type="ECO:0000256" key="7">
    <source>
        <dbReference type="ARBA" id="ARBA00023136"/>
    </source>
</evidence>
<feature type="transmembrane region" description="Helical" evidence="9">
    <location>
        <begin position="114"/>
        <end position="135"/>
    </location>
</feature>
<evidence type="ECO:0000256" key="2">
    <source>
        <dbReference type="ARBA" id="ARBA00005540"/>
    </source>
</evidence>
<keyword evidence="7 8" id="KW-0472">Membrane</keyword>
<organism evidence="10 11">
    <name type="scientific">Apilactobacillus apisilvae</name>
    <dbReference type="NCBI Taxonomy" id="2923364"/>
    <lineage>
        <taxon>Bacteria</taxon>
        <taxon>Bacillati</taxon>
        <taxon>Bacillota</taxon>
        <taxon>Bacilli</taxon>
        <taxon>Lactobacillales</taxon>
        <taxon>Lactobacillaceae</taxon>
        <taxon>Apilactobacillus</taxon>
    </lineage>
</organism>
<keyword evidence="3 8" id="KW-0813">Transport</keyword>
<accession>A0ABY4PIT9</accession>
<dbReference type="RefSeq" id="WP_249511396.1">
    <property type="nucleotide sequence ID" value="NZ_CP093362.1"/>
</dbReference>
<dbReference type="EMBL" id="CP093362">
    <property type="protein sequence ID" value="UQS85423.1"/>
    <property type="molecule type" value="Genomic_DNA"/>
</dbReference>
<comment type="function">
    <text evidence="8">Probably a riboflavin-binding protein that interacts with the energy-coupling factor (ECF) ABC-transporter complex.</text>
</comment>
<protein>
    <recommendedName>
        <fullName evidence="8">Riboflavin transporter</fullName>
    </recommendedName>
</protein>
<feature type="transmembrane region" description="Helical" evidence="9">
    <location>
        <begin position="48"/>
        <end position="73"/>
    </location>
</feature>
<feature type="transmembrane region" description="Helical" evidence="9">
    <location>
        <begin position="79"/>
        <end position="102"/>
    </location>
</feature>
<evidence type="ECO:0000256" key="8">
    <source>
        <dbReference type="PIRNR" id="PIRNR037778"/>
    </source>
</evidence>
<dbReference type="Proteomes" id="UP000831859">
    <property type="component" value="Chromosome"/>
</dbReference>
<gene>
    <name evidence="10" type="ORF">MOO46_02225</name>
</gene>
<keyword evidence="6 9" id="KW-1133">Transmembrane helix</keyword>
<feature type="transmembrane region" description="Helical" evidence="9">
    <location>
        <begin position="155"/>
        <end position="178"/>
    </location>
</feature>